<reference evidence="2 3" key="1">
    <citation type="journal article" date="2008" name="Biol. Direct">
        <title>Complete genome sequence of the extremely acidophilic methanotroph isolate V4, Methylacidiphilum infernorum, a representative of the bacterial phylum Verrucomicrobia.</title>
        <authorList>
            <person name="Hou S."/>
            <person name="Makarova K.S."/>
            <person name="Saw J.H."/>
            <person name="Senin P."/>
            <person name="Ly B.V."/>
            <person name="Zhou Z."/>
            <person name="Ren Y."/>
            <person name="Wang J."/>
            <person name="Galperin M.Y."/>
            <person name="Omelchenko M.V."/>
            <person name="Wolf Y.I."/>
            <person name="Yutin N."/>
            <person name="Koonin E.V."/>
            <person name="Stott M.B."/>
            <person name="Mountain B.W."/>
            <person name="Crowe M.A."/>
            <person name="Smirnova A.V."/>
            <person name="Dunfield P.F."/>
            <person name="Feng L."/>
            <person name="Wang L."/>
            <person name="Alam M."/>
        </authorList>
    </citation>
    <scope>NUCLEOTIDE SEQUENCE [LARGE SCALE GENOMIC DNA]</scope>
    <source>
        <strain evidence="3">Isolate V4</strain>
    </source>
</reference>
<keyword evidence="1" id="KW-1133">Transmembrane helix</keyword>
<name>B3DXE5_METI4</name>
<keyword evidence="1" id="KW-0812">Transmembrane</keyword>
<protein>
    <submittedName>
        <fullName evidence="2">Uncharacterized protein</fullName>
    </submittedName>
</protein>
<proteinExistence type="predicted"/>
<sequence>MHPQCAHIVLSSFVFYWLILSLYKITRSKELLHPKFLFSFIPYR</sequence>
<dbReference type="HOGENOM" id="CLU_3218512_0_0_0"/>
<keyword evidence="1" id="KW-0472">Membrane</keyword>
<organism evidence="2 3">
    <name type="scientific">Methylacidiphilum infernorum (isolate V4)</name>
    <name type="common">Methylokorus infernorum (strain V4)</name>
    <dbReference type="NCBI Taxonomy" id="481448"/>
    <lineage>
        <taxon>Bacteria</taxon>
        <taxon>Pseudomonadati</taxon>
        <taxon>Verrucomicrobiota</taxon>
        <taxon>Methylacidiphilae</taxon>
        <taxon>Methylacidiphilales</taxon>
        <taxon>Methylacidiphilaceae</taxon>
        <taxon>Methylacidiphilum (ex Ratnadevi et al. 2023)</taxon>
    </lineage>
</organism>
<accession>B3DXE5</accession>
<gene>
    <name evidence="2" type="ordered locus">Minf_1800</name>
</gene>
<evidence type="ECO:0000313" key="2">
    <source>
        <dbReference type="EMBL" id="ACD83854.1"/>
    </source>
</evidence>
<dbReference type="Proteomes" id="UP000009149">
    <property type="component" value="Chromosome"/>
</dbReference>
<dbReference type="EMBL" id="CP000975">
    <property type="protein sequence ID" value="ACD83854.1"/>
    <property type="molecule type" value="Genomic_DNA"/>
</dbReference>
<dbReference type="KEGG" id="min:Minf_1800"/>
<evidence type="ECO:0000256" key="1">
    <source>
        <dbReference type="SAM" id="Phobius"/>
    </source>
</evidence>
<evidence type="ECO:0000313" key="3">
    <source>
        <dbReference type="Proteomes" id="UP000009149"/>
    </source>
</evidence>
<feature type="transmembrane region" description="Helical" evidence="1">
    <location>
        <begin position="6"/>
        <end position="25"/>
    </location>
</feature>
<dbReference type="AlphaFoldDB" id="B3DXE5"/>